<dbReference type="PROSITE" id="PS00615">
    <property type="entry name" value="C_TYPE_LECTIN_1"/>
    <property type="match status" value="1"/>
</dbReference>
<dbReference type="InterPro" id="IPR018378">
    <property type="entry name" value="C-type_lectin_CS"/>
</dbReference>
<evidence type="ECO:0000256" key="5">
    <source>
        <dbReference type="ARBA" id="ARBA00023157"/>
    </source>
</evidence>
<keyword evidence="5" id="KW-1015">Disulfide bond</keyword>
<dbReference type="InterPro" id="IPR016186">
    <property type="entry name" value="C-type_lectin-like/link_sf"/>
</dbReference>
<evidence type="ECO:0000256" key="2">
    <source>
        <dbReference type="ARBA" id="ARBA00022525"/>
    </source>
</evidence>
<dbReference type="EMBL" id="CATNWA010005772">
    <property type="protein sequence ID" value="CAI9550726.1"/>
    <property type="molecule type" value="Genomic_DNA"/>
</dbReference>
<dbReference type="Gene3D" id="3.10.100.10">
    <property type="entry name" value="Mannose-Binding Protein A, subunit A"/>
    <property type="match status" value="1"/>
</dbReference>
<feature type="domain" description="C-type lectin" evidence="6">
    <location>
        <begin position="27"/>
        <end position="127"/>
    </location>
</feature>
<comment type="subcellular location">
    <subcellularLocation>
        <location evidence="1">Secreted</location>
    </subcellularLocation>
</comment>
<name>A0ABN9BU14_9NEOB</name>
<protein>
    <recommendedName>
        <fullName evidence="6">C-type lectin domain-containing protein</fullName>
    </recommendedName>
</protein>
<evidence type="ECO:0000256" key="3">
    <source>
        <dbReference type="ARBA" id="ARBA00022729"/>
    </source>
</evidence>
<dbReference type="InterPro" id="IPR016187">
    <property type="entry name" value="CTDL_fold"/>
</dbReference>
<dbReference type="SMART" id="SM00034">
    <property type="entry name" value="CLECT"/>
    <property type="match status" value="1"/>
</dbReference>
<dbReference type="Proteomes" id="UP001162483">
    <property type="component" value="Unassembled WGS sequence"/>
</dbReference>
<dbReference type="InterPro" id="IPR001304">
    <property type="entry name" value="C-type_lectin-like"/>
</dbReference>
<dbReference type="InterPro" id="IPR051663">
    <property type="entry name" value="CLec_Tetranectin-domain"/>
</dbReference>
<feature type="non-terminal residue" evidence="7">
    <location>
        <position position="1"/>
    </location>
</feature>
<keyword evidence="4" id="KW-0430">Lectin</keyword>
<accession>A0ABN9BU14</accession>
<dbReference type="Pfam" id="PF00059">
    <property type="entry name" value="Lectin_C"/>
    <property type="match status" value="1"/>
</dbReference>
<keyword evidence="8" id="KW-1185">Reference proteome</keyword>
<dbReference type="PANTHER" id="PTHR22799">
    <property type="entry name" value="TETRANECTIN-RELATED"/>
    <property type="match status" value="1"/>
</dbReference>
<evidence type="ECO:0000256" key="1">
    <source>
        <dbReference type="ARBA" id="ARBA00004613"/>
    </source>
</evidence>
<evidence type="ECO:0000313" key="8">
    <source>
        <dbReference type="Proteomes" id="UP001162483"/>
    </source>
</evidence>
<reference evidence="7" key="1">
    <citation type="submission" date="2023-05" db="EMBL/GenBank/DDBJ databases">
        <authorList>
            <person name="Stuckert A."/>
        </authorList>
    </citation>
    <scope>NUCLEOTIDE SEQUENCE</scope>
</reference>
<comment type="caution">
    <text evidence="7">The sequence shown here is derived from an EMBL/GenBank/DDBJ whole genome shotgun (WGS) entry which is preliminary data.</text>
</comment>
<keyword evidence="2" id="KW-0964">Secreted</keyword>
<dbReference type="PANTHER" id="PTHR22799:SF1">
    <property type="entry name" value="C-TYPE LECTIN DOMAIN FAMILY 11 MEMBER A"/>
    <property type="match status" value="1"/>
</dbReference>
<sequence>LQLFHLQKTSLEVVTNSIFINGVEAIYSEARTSCVDGGGQLAVPRNHEENQAILSLRKQVNKHTFMGINDIQKKGDFRDLSGEAIKYFNWRPGEPNNVAGKEHCVEMWDDGKWNDENCDQKRFFVCEF</sequence>
<proteinExistence type="predicted"/>
<evidence type="ECO:0000259" key="6">
    <source>
        <dbReference type="PROSITE" id="PS50041"/>
    </source>
</evidence>
<dbReference type="SUPFAM" id="SSF56436">
    <property type="entry name" value="C-type lectin-like"/>
    <property type="match status" value="1"/>
</dbReference>
<organism evidence="7 8">
    <name type="scientific">Staurois parvus</name>
    <dbReference type="NCBI Taxonomy" id="386267"/>
    <lineage>
        <taxon>Eukaryota</taxon>
        <taxon>Metazoa</taxon>
        <taxon>Chordata</taxon>
        <taxon>Craniata</taxon>
        <taxon>Vertebrata</taxon>
        <taxon>Euteleostomi</taxon>
        <taxon>Amphibia</taxon>
        <taxon>Batrachia</taxon>
        <taxon>Anura</taxon>
        <taxon>Neobatrachia</taxon>
        <taxon>Ranoidea</taxon>
        <taxon>Ranidae</taxon>
        <taxon>Staurois</taxon>
    </lineage>
</organism>
<evidence type="ECO:0000256" key="4">
    <source>
        <dbReference type="ARBA" id="ARBA00022734"/>
    </source>
</evidence>
<dbReference type="PROSITE" id="PS50041">
    <property type="entry name" value="C_TYPE_LECTIN_2"/>
    <property type="match status" value="1"/>
</dbReference>
<gene>
    <name evidence="7" type="ORF">SPARVUS_LOCUS3564550</name>
</gene>
<evidence type="ECO:0000313" key="7">
    <source>
        <dbReference type="EMBL" id="CAI9550726.1"/>
    </source>
</evidence>
<keyword evidence="3" id="KW-0732">Signal</keyword>